<dbReference type="GO" id="GO:0140114">
    <property type="term" value="P:cellular detoxification of fluoride"/>
    <property type="evidence" value="ECO:0007669"/>
    <property type="project" value="UniProtKB-UniRule"/>
</dbReference>
<organism evidence="11 12">
    <name type="scientific">Halobacillus locisalis</name>
    <dbReference type="NCBI Taxonomy" id="220753"/>
    <lineage>
        <taxon>Bacteria</taxon>
        <taxon>Bacillati</taxon>
        <taxon>Bacillota</taxon>
        <taxon>Bacilli</taxon>
        <taxon>Bacillales</taxon>
        <taxon>Bacillaceae</taxon>
        <taxon>Halobacillus</taxon>
    </lineage>
</organism>
<dbReference type="AlphaFoldDB" id="A0A838CUH4"/>
<keyword evidence="3 10" id="KW-0812">Transmembrane</keyword>
<keyword evidence="10" id="KW-0479">Metal-binding</keyword>
<dbReference type="GO" id="GO:0046872">
    <property type="term" value="F:metal ion binding"/>
    <property type="evidence" value="ECO:0007669"/>
    <property type="project" value="UniProtKB-KW"/>
</dbReference>
<dbReference type="GO" id="GO:0062054">
    <property type="term" value="F:fluoride channel activity"/>
    <property type="evidence" value="ECO:0007669"/>
    <property type="project" value="UniProtKB-UniRule"/>
</dbReference>
<sequence>MVTTVLIFMGGMLGAMLRFQLGRWWNDRRIPLGTFAANFSGGLLLGWLIHVQGEGFFPEWLWYFLATGFCGGYTTYSTFSFEIYQLIQEQLWTKAILYGGISIGATCTGILFML</sequence>
<evidence type="ECO:0000313" key="11">
    <source>
        <dbReference type="EMBL" id="MBA2175717.1"/>
    </source>
</evidence>
<dbReference type="GO" id="GO:0005886">
    <property type="term" value="C:plasma membrane"/>
    <property type="evidence" value="ECO:0007669"/>
    <property type="project" value="UniProtKB-SubCell"/>
</dbReference>
<dbReference type="InterPro" id="IPR003691">
    <property type="entry name" value="FluC"/>
</dbReference>
<evidence type="ECO:0000256" key="5">
    <source>
        <dbReference type="ARBA" id="ARBA00023136"/>
    </source>
</evidence>
<keyword evidence="10" id="KW-0915">Sodium</keyword>
<keyword evidence="10" id="KW-0406">Ion transport</keyword>
<protein>
    <recommendedName>
        <fullName evidence="10">Fluoride-specific ion channel FluC</fullName>
    </recommendedName>
</protein>
<dbReference type="EMBL" id="JACEFG010000002">
    <property type="protein sequence ID" value="MBA2175717.1"/>
    <property type="molecule type" value="Genomic_DNA"/>
</dbReference>
<evidence type="ECO:0000256" key="9">
    <source>
        <dbReference type="ARBA" id="ARBA00049940"/>
    </source>
</evidence>
<accession>A0A838CUH4</accession>
<keyword evidence="5 10" id="KW-0472">Membrane</keyword>
<reference evidence="11 12" key="1">
    <citation type="journal article" date="2004" name="Extremophiles">
        <title>Halobacillus locisalis sp. nov., a halophilic bacterium isolated from a marine solar saltern of the Yellow Sea in Korea.</title>
        <authorList>
            <person name="Yoon J.H."/>
            <person name="Kang K.H."/>
            <person name="Oh T.K."/>
            <person name="Park Y.H."/>
        </authorList>
    </citation>
    <scope>NUCLEOTIDE SEQUENCE [LARGE SCALE GENOMIC DNA]</scope>
    <source>
        <strain evidence="11 12">KCTC 3788</strain>
    </source>
</reference>
<evidence type="ECO:0000256" key="3">
    <source>
        <dbReference type="ARBA" id="ARBA00022692"/>
    </source>
</evidence>
<dbReference type="NCBIfam" id="TIGR00494">
    <property type="entry name" value="crcB"/>
    <property type="match status" value="1"/>
</dbReference>
<feature type="transmembrane region" description="Helical" evidence="10">
    <location>
        <begin position="61"/>
        <end position="83"/>
    </location>
</feature>
<gene>
    <name evidence="10 11" type="primary">crcB</name>
    <name evidence="10" type="synonym">fluC</name>
    <name evidence="11" type="ORF">H0266_12520</name>
</gene>
<proteinExistence type="inferred from homology"/>
<comment type="subcellular location">
    <subcellularLocation>
        <location evidence="1 10">Cell membrane</location>
        <topology evidence="1 10">Multi-pass membrane protein</topology>
    </subcellularLocation>
</comment>
<keyword evidence="4 10" id="KW-1133">Transmembrane helix</keyword>
<evidence type="ECO:0000256" key="1">
    <source>
        <dbReference type="ARBA" id="ARBA00004651"/>
    </source>
</evidence>
<dbReference type="PANTHER" id="PTHR28259">
    <property type="entry name" value="FLUORIDE EXPORT PROTEIN 1-RELATED"/>
    <property type="match status" value="1"/>
</dbReference>
<evidence type="ECO:0000313" key="12">
    <source>
        <dbReference type="Proteomes" id="UP000571017"/>
    </source>
</evidence>
<dbReference type="HAMAP" id="MF_00454">
    <property type="entry name" value="FluC"/>
    <property type="match status" value="1"/>
</dbReference>
<feature type="binding site" evidence="10">
    <location>
        <position position="74"/>
    </location>
    <ligand>
        <name>Na(+)</name>
        <dbReference type="ChEBI" id="CHEBI:29101"/>
        <note>structural</note>
    </ligand>
</feature>
<evidence type="ECO:0000256" key="6">
    <source>
        <dbReference type="ARBA" id="ARBA00023303"/>
    </source>
</evidence>
<comment type="catalytic activity">
    <reaction evidence="8">
        <text>fluoride(in) = fluoride(out)</text>
        <dbReference type="Rhea" id="RHEA:76159"/>
        <dbReference type="ChEBI" id="CHEBI:17051"/>
    </reaction>
    <physiologicalReaction direction="left-to-right" evidence="8">
        <dbReference type="Rhea" id="RHEA:76160"/>
    </physiologicalReaction>
</comment>
<feature type="transmembrane region" description="Helical" evidence="10">
    <location>
        <begin position="95"/>
        <end position="113"/>
    </location>
</feature>
<dbReference type="Proteomes" id="UP000571017">
    <property type="component" value="Unassembled WGS sequence"/>
</dbReference>
<name>A0A838CUH4_9BACI</name>
<evidence type="ECO:0000256" key="4">
    <source>
        <dbReference type="ARBA" id="ARBA00022989"/>
    </source>
</evidence>
<feature type="transmembrane region" description="Helical" evidence="10">
    <location>
        <begin position="6"/>
        <end position="25"/>
    </location>
</feature>
<comment type="function">
    <text evidence="9 10">Fluoride-specific ion channel. Important for reducing fluoride concentration in the cell, thus reducing its toxicity.</text>
</comment>
<evidence type="ECO:0000256" key="8">
    <source>
        <dbReference type="ARBA" id="ARBA00035585"/>
    </source>
</evidence>
<keyword evidence="12" id="KW-1185">Reference proteome</keyword>
<dbReference type="PANTHER" id="PTHR28259:SF1">
    <property type="entry name" value="FLUORIDE EXPORT PROTEIN 1-RELATED"/>
    <property type="match status" value="1"/>
</dbReference>
<feature type="transmembrane region" description="Helical" evidence="10">
    <location>
        <begin position="32"/>
        <end position="49"/>
    </location>
</feature>
<dbReference type="Pfam" id="PF02537">
    <property type="entry name" value="CRCB"/>
    <property type="match status" value="1"/>
</dbReference>
<keyword evidence="10" id="KW-0813">Transport</keyword>
<comment type="caution">
    <text evidence="11">The sequence shown here is derived from an EMBL/GenBank/DDBJ whole genome shotgun (WGS) entry which is preliminary data.</text>
</comment>
<evidence type="ECO:0000256" key="2">
    <source>
        <dbReference type="ARBA" id="ARBA00022475"/>
    </source>
</evidence>
<evidence type="ECO:0000256" key="7">
    <source>
        <dbReference type="ARBA" id="ARBA00035120"/>
    </source>
</evidence>
<evidence type="ECO:0000256" key="10">
    <source>
        <dbReference type="HAMAP-Rule" id="MF_00454"/>
    </source>
</evidence>
<feature type="binding site" evidence="10">
    <location>
        <position position="71"/>
    </location>
    <ligand>
        <name>Na(+)</name>
        <dbReference type="ChEBI" id="CHEBI:29101"/>
        <note>structural</note>
    </ligand>
</feature>
<comment type="activity regulation">
    <text evidence="10">Na(+) is not transported, but it plays an essential structural role and its presence is essential for fluoride channel function.</text>
</comment>
<keyword evidence="2 10" id="KW-1003">Cell membrane</keyword>
<keyword evidence="6 10" id="KW-0407">Ion channel</keyword>
<comment type="similarity">
    <text evidence="7 10">Belongs to the fluoride channel Fluc/FEX (TC 1.A.43) family.</text>
</comment>
<dbReference type="RefSeq" id="WP_181472711.1">
    <property type="nucleotide sequence ID" value="NZ_JACEFG010000002.1"/>
</dbReference>